<keyword evidence="4" id="KW-1185">Reference proteome</keyword>
<dbReference type="InterPro" id="IPR036392">
    <property type="entry name" value="PLAT/LH2_dom_sf"/>
</dbReference>
<dbReference type="SUPFAM" id="SSF49723">
    <property type="entry name" value="Lipase/lipooxygenase domain (PLAT/LH2 domain)"/>
    <property type="match status" value="1"/>
</dbReference>
<evidence type="ECO:0000313" key="4">
    <source>
        <dbReference type="Proteomes" id="UP000269945"/>
    </source>
</evidence>
<evidence type="ECO:0000259" key="2">
    <source>
        <dbReference type="PROSITE" id="PS50095"/>
    </source>
</evidence>
<evidence type="ECO:0000313" key="3">
    <source>
        <dbReference type="EMBL" id="VCX38497.1"/>
    </source>
</evidence>
<gene>
    <name evidence="3" type="ORF">BN2614_LOCUS1</name>
</gene>
<dbReference type="InterPro" id="IPR001024">
    <property type="entry name" value="PLAT/LH2_dom"/>
</dbReference>
<feature type="domain" description="PLAT" evidence="2">
    <location>
        <begin position="1"/>
        <end position="77"/>
    </location>
</feature>
<organism evidence="3 4">
    <name type="scientific">Gulo gulo</name>
    <name type="common">Wolverine</name>
    <name type="synonym">Gluton</name>
    <dbReference type="NCBI Taxonomy" id="48420"/>
    <lineage>
        <taxon>Eukaryota</taxon>
        <taxon>Metazoa</taxon>
        <taxon>Chordata</taxon>
        <taxon>Craniata</taxon>
        <taxon>Vertebrata</taxon>
        <taxon>Euteleostomi</taxon>
        <taxon>Mammalia</taxon>
        <taxon>Eutheria</taxon>
        <taxon>Laurasiatheria</taxon>
        <taxon>Carnivora</taxon>
        <taxon>Caniformia</taxon>
        <taxon>Musteloidea</taxon>
        <taxon>Mustelidae</taxon>
        <taxon>Guloninae</taxon>
        <taxon>Gulo</taxon>
    </lineage>
</organism>
<comment type="caution">
    <text evidence="3">The sequence shown here is derived from an EMBL/GenBank/DDBJ whole genome shotgun (WGS) entry which is preliminary data.</text>
</comment>
<feature type="non-terminal residue" evidence="3">
    <location>
        <position position="77"/>
    </location>
</feature>
<dbReference type="AlphaFoldDB" id="A0A9X9M7A4"/>
<proteinExistence type="predicted"/>
<sequence length="77" mass="8918">EADLGKQLRPLRRETEFKVRVPVHLGRLLLVKLRKHKDLKDSDWFCTWISVRGPGTQGEALFPCYSWVQGNRVVCLA</sequence>
<feature type="non-terminal residue" evidence="3">
    <location>
        <position position="1"/>
    </location>
</feature>
<evidence type="ECO:0000256" key="1">
    <source>
        <dbReference type="PROSITE-ProRule" id="PRU00152"/>
    </source>
</evidence>
<dbReference type="SMART" id="SM00308">
    <property type="entry name" value="LH2"/>
    <property type="match status" value="1"/>
</dbReference>
<comment type="caution">
    <text evidence="1">Lacks conserved residue(s) required for the propagation of feature annotation.</text>
</comment>
<dbReference type="EMBL" id="CYRY02043844">
    <property type="protein sequence ID" value="VCX38497.1"/>
    <property type="molecule type" value="Genomic_DNA"/>
</dbReference>
<dbReference type="Proteomes" id="UP000269945">
    <property type="component" value="Unassembled WGS sequence"/>
</dbReference>
<dbReference type="Pfam" id="PF01477">
    <property type="entry name" value="PLAT"/>
    <property type="match status" value="1"/>
</dbReference>
<reference evidence="3 4" key="1">
    <citation type="submission" date="2018-10" db="EMBL/GenBank/DDBJ databases">
        <authorList>
            <person name="Ekblom R."/>
            <person name="Jareborg N."/>
        </authorList>
    </citation>
    <scope>NUCLEOTIDE SEQUENCE [LARGE SCALE GENOMIC DNA]</scope>
    <source>
        <tissue evidence="3">Muscle</tissue>
    </source>
</reference>
<name>A0A9X9M7A4_GULGU</name>
<dbReference type="Gene3D" id="2.60.60.20">
    <property type="entry name" value="PLAT/LH2 domain"/>
    <property type="match status" value="1"/>
</dbReference>
<accession>A0A9X9M7A4</accession>
<dbReference type="PROSITE" id="PS50095">
    <property type="entry name" value="PLAT"/>
    <property type="match status" value="1"/>
</dbReference>
<protein>
    <recommendedName>
        <fullName evidence="2">PLAT domain-containing protein</fullName>
    </recommendedName>
</protein>